<dbReference type="Gramene" id="Kaladp0011s0071.1.v1.1">
    <property type="protein sequence ID" value="Kaladp0011s0071.1.v1.1"/>
    <property type="gene ID" value="Kaladp0011s0071.v1.1"/>
</dbReference>
<dbReference type="EnsemblPlants" id="Kaladp0011s0071.1.v1.1">
    <property type="protein sequence ID" value="Kaladp0011s0071.1.v1.1"/>
    <property type="gene ID" value="Kaladp0011s0071.v1.1"/>
</dbReference>
<keyword evidence="2" id="KW-1185">Reference proteome</keyword>
<name>A0A7N0RF58_KALFE</name>
<organism evidence="1 2">
    <name type="scientific">Kalanchoe fedtschenkoi</name>
    <name type="common">Lavender scallops</name>
    <name type="synonym">South American air plant</name>
    <dbReference type="NCBI Taxonomy" id="63787"/>
    <lineage>
        <taxon>Eukaryota</taxon>
        <taxon>Viridiplantae</taxon>
        <taxon>Streptophyta</taxon>
        <taxon>Embryophyta</taxon>
        <taxon>Tracheophyta</taxon>
        <taxon>Spermatophyta</taxon>
        <taxon>Magnoliopsida</taxon>
        <taxon>eudicotyledons</taxon>
        <taxon>Gunneridae</taxon>
        <taxon>Pentapetalae</taxon>
        <taxon>Saxifragales</taxon>
        <taxon>Crassulaceae</taxon>
        <taxon>Kalanchoe</taxon>
    </lineage>
</organism>
<dbReference type="Proteomes" id="UP000594263">
    <property type="component" value="Unplaced"/>
</dbReference>
<proteinExistence type="predicted"/>
<dbReference type="AlphaFoldDB" id="A0A7N0RF58"/>
<accession>A0A7N0RF58</accession>
<reference evidence="1" key="1">
    <citation type="submission" date="2021-01" db="UniProtKB">
        <authorList>
            <consortium name="EnsemblPlants"/>
        </authorList>
    </citation>
    <scope>IDENTIFICATION</scope>
</reference>
<protein>
    <submittedName>
        <fullName evidence="1">Uncharacterized protein</fullName>
    </submittedName>
</protein>
<evidence type="ECO:0000313" key="2">
    <source>
        <dbReference type="Proteomes" id="UP000594263"/>
    </source>
</evidence>
<sequence>MEFWRDLLHGLCSRFAPGSVGLRVWICRAFQTCLHHVVLLFLSREPWLRVPIPKPVFPESMVVLNTVWHQS</sequence>
<evidence type="ECO:0000313" key="1">
    <source>
        <dbReference type="EnsemblPlants" id="Kaladp0011s0071.1.v1.1"/>
    </source>
</evidence>